<dbReference type="Proteomes" id="UP000179069">
    <property type="component" value="Unassembled WGS sequence"/>
</dbReference>
<organism evidence="1 2">
    <name type="scientific">Candidatus Chisholmbacteria bacterium RIFCSPHIGHO2_01_FULL_49_18</name>
    <dbReference type="NCBI Taxonomy" id="1797590"/>
    <lineage>
        <taxon>Bacteria</taxon>
        <taxon>Candidatus Chisholmiibacteriota</taxon>
    </lineage>
</organism>
<proteinExistence type="predicted"/>
<reference evidence="1 2" key="1">
    <citation type="journal article" date="2016" name="Nat. Commun.">
        <title>Thousands of microbial genomes shed light on interconnected biogeochemical processes in an aquifer system.</title>
        <authorList>
            <person name="Anantharaman K."/>
            <person name="Brown C.T."/>
            <person name="Hug L.A."/>
            <person name="Sharon I."/>
            <person name="Castelle C.J."/>
            <person name="Probst A.J."/>
            <person name="Thomas B.C."/>
            <person name="Singh A."/>
            <person name="Wilkins M.J."/>
            <person name="Karaoz U."/>
            <person name="Brodie E.L."/>
            <person name="Williams K.H."/>
            <person name="Hubbard S.S."/>
            <person name="Banfield J.F."/>
        </authorList>
    </citation>
    <scope>NUCLEOTIDE SEQUENCE [LARGE SCALE GENOMIC DNA]</scope>
</reference>
<dbReference type="EMBL" id="MHCI01000005">
    <property type="protein sequence ID" value="OGY17169.1"/>
    <property type="molecule type" value="Genomic_DNA"/>
</dbReference>
<name>A0A1G1VP47_9BACT</name>
<gene>
    <name evidence="1" type="ORF">A2785_04085</name>
</gene>
<protein>
    <submittedName>
        <fullName evidence="1">Uncharacterized protein</fullName>
    </submittedName>
</protein>
<evidence type="ECO:0000313" key="1">
    <source>
        <dbReference type="EMBL" id="OGY17169.1"/>
    </source>
</evidence>
<dbReference type="AlphaFoldDB" id="A0A1G1VP47"/>
<accession>A0A1G1VP47</accession>
<sequence>MNKGKENPSTQARQEYYREFLDQYLSKFTVDFSELIGNETVVNLGDQLLAKRQSGGYNFATFEQFPLNSEESIIFYGMYSQRKAHLTELLRSMEEQKIIDERNVSLGIRATKLFGSWANKECKPGKIIMEDDKSEKYTRESVEAVMIFRLTSGLKTGERLLQAARIVSFLLGPARKIEGTYDTPDVRTTATDELKQVFTGSEEDMLRLVPAVANVLKFTKGNLIALRQETSLSTIRSEDWNSIDGLINEELFEYLTVEEVRP</sequence>
<evidence type="ECO:0000313" key="2">
    <source>
        <dbReference type="Proteomes" id="UP000179069"/>
    </source>
</evidence>
<comment type="caution">
    <text evidence="1">The sequence shown here is derived from an EMBL/GenBank/DDBJ whole genome shotgun (WGS) entry which is preliminary data.</text>
</comment>